<gene>
    <name evidence="3" type="ordered locus">P700755_003963</name>
</gene>
<reference evidence="3" key="2">
    <citation type="submission" date="2012-09" db="EMBL/GenBank/DDBJ databases">
        <title>The complete sequence of Psychroflexus torquis an extreme psychrophile from sea-ice that is stimulated by light.</title>
        <authorList>
            <person name="Feng S."/>
            <person name="Powell S.M."/>
            <person name="Bowman J.P."/>
        </authorList>
    </citation>
    <scope>NUCLEOTIDE SEQUENCE [LARGE SCALE GENOMIC DNA]</scope>
    <source>
        <strain evidence="3">ATCC 700755</strain>
    </source>
</reference>
<proteinExistence type="predicted"/>
<feature type="domain" description="CAAX prenyl protease 2/Lysostaphin resistance protein A-like" evidence="2">
    <location>
        <begin position="94"/>
        <end position="196"/>
    </location>
</feature>
<evidence type="ECO:0000256" key="1">
    <source>
        <dbReference type="SAM" id="Phobius"/>
    </source>
</evidence>
<dbReference type="eggNOG" id="COG1266">
    <property type="taxonomic scope" value="Bacteria"/>
</dbReference>
<dbReference type="EMBL" id="CP003879">
    <property type="protein sequence ID" value="AFU70532.1"/>
    <property type="molecule type" value="Genomic_DNA"/>
</dbReference>
<feature type="transmembrane region" description="Helical" evidence="1">
    <location>
        <begin position="154"/>
        <end position="174"/>
    </location>
</feature>
<reference evidence="3" key="1">
    <citation type="submission" date="2006-03" db="EMBL/GenBank/DDBJ databases">
        <authorList>
            <person name="Bowman J."/>
            <person name="Ferriera S."/>
            <person name="Johnson J."/>
            <person name="Kravitz S."/>
            <person name="Halpern A."/>
            <person name="Remington K."/>
            <person name="Beeson K."/>
            <person name="Tran B."/>
            <person name="Rogers Y.-H."/>
            <person name="Friedman R."/>
            <person name="Venter J.C."/>
        </authorList>
    </citation>
    <scope>NUCLEOTIDE SEQUENCE [LARGE SCALE GENOMIC DNA]</scope>
    <source>
        <strain evidence="3">ATCC 700755</strain>
    </source>
</reference>
<evidence type="ECO:0000313" key="4">
    <source>
        <dbReference type="Proteomes" id="UP000008514"/>
    </source>
</evidence>
<protein>
    <submittedName>
        <fullName evidence="3">CAAX protease self-immunity protein family</fullName>
    </submittedName>
</protein>
<feature type="transmembrane region" description="Helical" evidence="1">
    <location>
        <begin position="6"/>
        <end position="25"/>
    </location>
</feature>
<dbReference type="RefSeq" id="WP_015026065.1">
    <property type="nucleotide sequence ID" value="NC_018721.1"/>
</dbReference>
<keyword evidence="3" id="KW-0378">Hydrolase</keyword>
<name>K4IJ18_PSYTT</name>
<dbReference type="GO" id="GO:0080120">
    <property type="term" value="P:CAAX-box protein maturation"/>
    <property type="evidence" value="ECO:0007669"/>
    <property type="project" value="UniProtKB-ARBA"/>
</dbReference>
<dbReference type="STRING" id="313595.P700755_003963"/>
<dbReference type="AlphaFoldDB" id="K4IJ18"/>
<dbReference type="Proteomes" id="UP000008514">
    <property type="component" value="Chromosome"/>
</dbReference>
<keyword evidence="1" id="KW-0812">Transmembrane</keyword>
<dbReference type="InterPro" id="IPR003675">
    <property type="entry name" value="Rce1/LyrA-like_dom"/>
</dbReference>
<accession>K4IJ18</accession>
<keyword evidence="1" id="KW-1133">Transmembrane helix</keyword>
<dbReference type="KEGG" id="ptq:P700755_003963"/>
<keyword evidence="3" id="KW-0645">Protease</keyword>
<organism evidence="3 4">
    <name type="scientific">Psychroflexus torquis (strain ATCC 700755 / CIP 106069 / ACAM 623)</name>
    <dbReference type="NCBI Taxonomy" id="313595"/>
    <lineage>
        <taxon>Bacteria</taxon>
        <taxon>Pseudomonadati</taxon>
        <taxon>Bacteroidota</taxon>
        <taxon>Flavobacteriia</taxon>
        <taxon>Flavobacteriales</taxon>
        <taxon>Flavobacteriaceae</taxon>
        <taxon>Psychroflexus</taxon>
    </lineage>
</organism>
<keyword evidence="4" id="KW-1185">Reference proteome</keyword>
<dbReference type="Pfam" id="PF02517">
    <property type="entry name" value="Rce1-like"/>
    <property type="match status" value="1"/>
</dbReference>
<evidence type="ECO:0000259" key="2">
    <source>
        <dbReference type="Pfam" id="PF02517"/>
    </source>
</evidence>
<dbReference type="GO" id="GO:0006508">
    <property type="term" value="P:proteolysis"/>
    <property type="evidence" value="ECO:0007669"/>
    <property type="project" value="UniProtKB-KW"/>
</dbReference>
<dbReference type="HOGENOM" id="CLU_115794_0_0_10"/>
<evidence type="ECO:0000313" key="3">
    <source>
        <dbReference type="EMBL" id="AFU70532.1"/>
    </source>
</evidence>
<keyword evidence="1" id="KW-0472">Membrane</keyword>
<dbReference type="OrthoDB" id="1437285at2"/>
<feature type="transmembrane region" description="Helical" evidence="1">
    <location>
        <begin position="46"/>
        <end position="67"/>
    </location>
</feature>
<feature type="transmembrane region" description="Helical" evidence="1">
    <location>
        <begin position="186"/>
        <end position="204"/>
    </location>
</feature>
<sequence length="205" mass="22854">MGIEIIEMILQILIFALIPFLAYVIKKKTLKGFLDYIGLKKSNSKANILAIFASLILLAPMVLLIFTSESFREIMFDPNSITGKLRAMDFGTNSIIILLIIAIFKTSFAEEILFRGFIAKRLISSLGFIKGNIMQAIIFGILHMILFAVITTNFIYLSLIFIFPTVAAYVFGYLNEKKGNGSIIPSWIAHGLANVITYLVVGFVI</sequence>
<dbReference type="GO" id="GO:0004175">
    <property type="term" value="F:endopeptidase activity"/>
    <property type="evidence" value="ECO:0007669"/>
    <property type="project" value="UniProtKB-ARBA"/>
</dbReference>